<evidence type="ECO:0000256" key="5">
    <source>
        <dbReference type="ARBA" id="ARBA00022537"/>
    </source>
</evidence>
<evidence type="ECO:0000313" key="15">
    <source>
        <dbReference type="Proteomes" id="UP000499080"/>
    </source>
</evidence>
<dbReference type="GO" id="GO:0044231">
    <property type="term" value="C:host cell presynaptic membrane"/>
    <property type="evidence" value="ECO:0007669"/>
    <property type="project" value="UniProtKB-KW"/>
</dbReference>
<evidence type="ECO:0000256" key="12">
    <source>
        <dbReference type="ARBA" id="ARBA00038122"/>
    </source>
</evidence>
<sequence length="137" mass="15264">GYTPVHIASLHKHEMIVHLLVHTYGADASLRDYSGKRADQYPDNYVRVVAGHKTIERRPLKPVSMFSDKTTATPLMMNLRGRVGLVARSRLRGRRVPSSKPYSTESPQCMETVARRSCELPAVQPLVCCGAHVVLVI</sequence>
<keyword evidence="11" id="KW-1053">Target membrane</keyword>
<dbReference type="GO" id="GO:0006887">
    <property type="term" value="P:exocytosis"/>
    <property type="evidence" value="ECO:0007669"/>
    <property type="project" value="UniProtKB-KW"/>
</dbReference>
<gene>
    <name evidence="14" type="ORF">AVEN_6527_1</name>
</gene>
<dbReference type="OrthoDB" id="60433at2759"/>
<dbReference type="GO" id="GO:0044218">
    <property type="term" value="C:other organism cell membrane"/>
    <property type="evidence" value="ECO:0007669"/>
    <property type="project" value="UniProtKB-KW"/>
</dbReference>
<accession>A0A4Y2X5U5</accession>
<keyword evidence="5" id="KW-1052">Target cell membrane</keyword>
<comment type="similarity">
    <text evidence="12">Belongs to the SOWAH family.</text>
</comment>
<evidence type="ECO:0000256" key="1">
    <source>
        <dbReference type="ARBA" id="ARBA00004175"/>
    </source>
</evidence>
<dbReference type="InterPro" id="IPR036770">
    <property type="entry name" value="Ankyrin_rpt-contain_sf"/>
</dbReference>
<feature type="repeat" description="ANK" evidence="13">
    <location>
        <begin position="1"/>
        <end position="33"/>
    </location>
</feature>
<protein>
    <submittedName>
        <fullName evidence="14">Uncharacterized protein</fullName>
    </submittedName>
</protein>
<dbReference type="EMBL" id="BGPR01070852">
    <property type="protein sequence ID" value="GBO44210.1"/>
    <property type="molecule type" value="Genomic_DNA"/>
</dbReference>
<organism evidence="14 15">
    <name type="scientific">Araneus ventricosus</name>
    <name type="common">Orbweaver spider</name>
    <name type="synonym">Epeira ventricosa</name>
    <dbReference type="NCBI Taxonomy" id="182803"/>
    <lineage>
        <taxon>Eukaryota</taxon>
        <taxon>Metazoa</taxon>
        <taxon>Ecdysozoa</taxon>
        <taxon>Arthropoda</taxon>
        <taxon>Chelicerata</taxon>
        <taxon>Arachnida</taxon>
        <taxon>Araneae</taxon>
        <taxon>Araneomorphae</taxon>
        <taxon>Entelegynae</taxon>
        <taxon>Araneoidea</taxon>
        <taxon>Araneidae</taxon>
        <taxon>Araneus</taxon>
    </lineage>
</organism>
<keyword evidence="6" id="KW-0800">Toxin</keyword>
<dbReference type="AlphaFoldDB" id="A0A4Y2X5U5"/>
<comment type="caution">
    <text evidence="14">The sequence shown here is derived from an EMBL/GenBank/DDBJ whole genome shotgun (WGS) entry which is preliminary data.</text>
</comment>
<evidence type="ECO:0000313" key="14">
    <source>
        <dbReference type="EMBL" id="GBO44210.1"/>
    </source>
</evidence>
<keyword evidence="7" id="KW-0528">Neurotoxin</keyword>
<dbReference type="Gene3D" id="1.25.40.20">
    <property type="entry name" value="Ankyrin repeat-containing domain"/>
    <property type="match status" value="1"/>
</dbReference>
<evidence type="ECO:0000256" key="6">
    <source>
        <dbReference type="ARBA" id="ARBA00022656"/>
    </source>
</evidence>
<feature type="non-terminal residue" evidence="14">
    <location>
        <position position="1"/>
    </location>
</feature>
<dbReference type="Proteomes" id="UP000499080">
    <property type="component" value="Unassembled WGS sequence"/>
</dbReference>
<dbReference type="PANTHER" id="PTHR14491:SF7">
    <property type="entry name" value="SOSONDOWAH, ISOFORM G"/>
    <property type="match status" value="1"/>
</dbReference>
<dbReference type="GO" id="GO:0005576">
    <property type="term" value="C:extracellular region"/>
    <property type="evidence" value="ECO:0007669"/>
    <property type="project" value="UniProtKB-SubCell"/>
</dbReference>
<evidence type="ECO:0000256" key="13">
    <source>
        <dbReference type="PROSITE-ProRule" id="PRU00023"/>
    </source>
</evidence>
<dbReference type="SUPFAM" id="SSF48403">
    <property type="entry name" value="Ankyrin repeat"/>
    <property type="match status" value="1"/>
</dbReference>
<evidence type="ECO:0000256" key="11">
    <source>
        <dbReference type="ARBA" id="ARBA00023298"/>
    </source>
</evidence>
<keyword evidence="10 13" id="KW-0040">ANK repeat</keyword>
<evidence type="ECO:0000256" key="2">
    <source>
        <dbReference type="ARBA" id="ARBA00004613"/>
    </source>
</evidence>
<dbReference type="PANTHER" id="PTHR14491">
    <property type="entry name" value="SOSONDOWAH, ISOFORM G"/>
    <property type="match status" value="1"/>
</dbReference>
<name>A0A4Y2X5U5_ARAVE</name>
<evidence type="ECO:0000256" key="8">
    <source>
        <dbReference type="ARBA" id="ARBA00022737"/>
    </source>
</evidence>
<dbReference type="InterPro" id="IPR002110">
    <property type="entry name" value="Ankyrin_rpt"/>
</dbReference>
<evidence type="ECO:0000256" key="9">
    <source>
        <dbReference type="ARBA" id="ARBA00023028"/>
    </source>
</evidence>
<keyword evidence="9" id="KW-0638">Presynaptic neurotoxin</keyword>
<evidence type="ECO:0000256" key="4">
    <source>
        <dbReference type="ARBA" id="ARBA00022525"/>
    </source>
</evidence>
<dbReference type="PROSITE" id="PS50088">
    <property type="entry name" value="ANK_REPEAT"/>
    <property type="match status" value="1"/>
</dbReference>
<keyword evidence="15" id="KW-1185">Reference proteome</keyword>
<evidence type="ECO:0000256" key="3">
    <source>
        <dbReference type="ARBA" id="ARBA00022483"/>
    </source>
</evidence>
<keyword evidence="4" id="KW-0964">Secreted</keyword>
<reference evidence="14 15" key="1">
    <citation type="journal article" date="2019" name="Sci. Rep.">
        <title>Orb-weaving spider Araneus ventricosus genome elucidates the spidroin gene catalogue.</title>
        <authorList>
            <person name="Kono N."/>
            <person name="Nakamura H."/>
            <person name="Ohtoshi R."/>
            <person name="Moran D.A.P."/>
            <person name="Shinohara A."/>
            <person name="Yoshida Y."/>
            <person name="Fujiwara M."/>
            <person name="Mori M."/>
            <person name="Tomita M."/>
            <person name="Arakawa K."/>
        </authorList>
    </citation>
    <scope>NUCLEOTIDE SEQUENCE [LARGE SCALE GENOMIC DNA]</scope>
</reference>
<keyword evidence="8" id="KW-0677">Repeat</keyword>
<evidence type="ECO:0000256" key="10">
    <source>
        <dbReference type="ARBA" id="ARBA00023043"/>
    </source>
</evidence>
<comment type="subcellular location">
    <subcellularLocation>
        <location evidence="2">Secreted</location>
    </subcellularLocation>
    <subcellularLocation>
        <location evidence="1">Target cell membrane</location>
    </subcellularLocation>
</comment>
<dbReference type="Pfam" id="PF00023">
    <property type="entry name" value="Ank"/>
    <property type="match status" value="1"/>
</dbReference>
<dbReference type="GO" id="GO:0090729">
    <property type="term" value="F:toxin activity"/>
    <property type="evidence" value="ECO:0007669"/>
    <property type="project" value="UniProtKB-KW"/>
</dbReference>
<proteinExistence type="inferred from homology"/>
<keyword evidence="11" id="KW-0472">Membrane</keyword>
<keyword evidence="3" id="KW-0268">Exocytosis</keyword>
<evidence type="ECO:0000256" key="7">
    <source>
        <dbReference type="ARBA" id="ARBA00022699"/>
    </source>
</evidence>